<gene>
    <name evidence="2" type="ORF">K239x_21880</name>
</gene>
<organism evidence="2 3">
    <name type="scientific">Stieleria marina</name>
    <dbReference type="NCBI Taxonomy" id="1930275"/>
    <lineage>
        <taxon>Bacteria</taxon>
        <taxon>Pseudomonadati</taxon>
        <taxon>Planctomycetota</taxon>
        <taxon>Planctomycetia</taxon>
        <taxon>Pirellulales</taxon>
        <taxon>Pirellulaceae</taxon>
        <taxon>Stieleria</taxon>
    </lineage>
</organism>
<sequence>MEFDAFRQFVESNIDWFRGRLPETESTLARYEADLGCRLPASIKWLLSTHGYWHATGIPNLNESVALTLELRQSITLPNHFVILADHSDGGVVVLDSSSPTLDGEFTIHDVDATALHGLDSQPLAPDIFYNSFGRYAESVLESQRSIIAPPDVTYDPLAFGD</sequence>
<name>A0A517NSX4_9BACT</name>
<dbReference type="RefSeq" id="WP_145417739.1">
    <property type="nucleotide sequence ID" value="NZ_CP036526.1"/>
</dbReference>
<reference evidence="2 3" key="1">
    <citation type="submission" date="2019-02" db="EMBL/GenBank/DDBJ databases">
        <title>Deep-cultivation of Planctomycetes and their phenomic and genomic characterization uncovers novel biology.</title>
        <authorList>
            <person name="Wiegand S."/>
            <person name="Jogler M."/>
            <person name="Boedeker C."/>
            <person name="Pinto D."/>
            <person name="Vollmers J."/>
            <person name="Rivas-Marin E."/>
            <person name="Kohn T."/>
            <person name="Peeters S.H."/>
            <person name="Heuer A."/>
            <person name="Rast P."/>
            <person name="Oberbeckmann S."/>
            <person name="Bunk B."/>
            <person name="Jeske O."/>
            <person name="Meyerdierks A."/>
            <person name="Storesund J.E."/>
            <person name="Kallscheuer N."/>
            <person name="Luecker S."/>
            <person name="Lage O.M."/>
            <person name="Pohl T."/>
            <person name="Merkel B.J."/>
            <person name="Hornburger P."/>
            <person name="Mueller R.-W."/>
            <person name="Bruemmer F."/>
            <person name="Labrenz M."/>
            <person name="Spormann A.M."/>
            <person name="Op den Camp H."/>
            <person name="Overmann J."/>
            <person name="Amann R."/>
            <person name="Jetten M.S.M."/>
            <person name="Mascher T."/>
            <person name="Medema M.H."/>
            <person name="Devos D.P."/>
            <person name="Kaster A.-K."/>
            <person name="Ovreas L."/>
            <person name="Rohde M."/>
            <person name="Galperin M.Y."/>
            <person name="Jogler C."/>
        </authorList>
    </citation>
    <scope>NUCLEOTIDE SEQUENCE [LARGE SCALE GENOMIC DNA]</scope>
    <source>
        <strain evidence="2 3">K23_9</strain>
    </source>
</reference>
<dbReference type="Pfam" id="PF09346">
    <property type="entry name" value="SMI1_KNR4"/>
    <property type="match status" value="1"/>
</dbReference>
<accession>A0A517NSX4</accession>
<dbReference type="SMART" id="SM00860">
    <property type="entry name" value="SMI1_KNR4"/>
    <property type="match status" value="1"/>
</dbReference>
<feature type="domain" description="Knr4/Smi1-like" evidence="1">
    <location>
        <begin position="22"/>
        <end position="139"/>
    </location>
</feature>
<evidence type="ECO:0000313" key="3">
    <source>
        <dbReference type="Proteomes" id="UP000319817"/>
    </source>
</evidence>
<dbReference type="InterPro" id="IPR037883">
    <property type="entry name" value="Knr4/Smi1-like_sf"/>
</dbReference>
<dbReference type="Gene3D" id="3.40.1580.10">
    <property type="entry name" value="SMI1/KNR4-like"/>
    <property type="match status" value="1"/>
</dbReference>
<dbReference type="Proteomes" id="UP000319817">
    <property type="component" value="Chromosome"/>
</dbReference>
<proteinExistence type="predicted"/>
<protein>
    <recommendedName>
        <fullName evidence="1">Knr4/Smi1-like domain-containing protein</fullName>
    </recommendedName>
</protein>
<dbReference type="EMBL" id="CP036526">
    <property type="protein sequence ID" value="QDT10232.1"/>
    <property type="molecule type" value="Genomic_DNA"/>
</dbReference>
<dbReference type="OrthoDB" id="274803at2"/>
<evidence type="ECO:0000313" key="2">
    <source>
        <dbReference type="EMBL" id="QDT10232.1"/>
    </source>
</evidence>
<dbReference type="AlphaFoldDB" id="A0A517NSX4"/>
<dbReference type="SUPFAM" id="SSF160631">
    <property type="entry name" value="SMI1/KNR4-like"/>
    <property type="match status" value="1"/>
</dbReference>
<keyword evidence="3" id="KW-1185">Reference proteome</keyword>
<dbReference type="InterPro" id="IPR018958">
    <property type="entry name" value="Knr4/Smi1-like_dom"/>
</dbReference>
<evidence type="ECO:0000259" key="1">
    <source>
        <dbReference type="SMART" id="SM00860"/>
    </source>
</evidence>